<evidence type="ECO:0000313" key="1">
    <source>
        <dbReference type="EMBL" id="NBC46279.1"/>
    </source>
</evidence>
<comment type="caution">
    <text evidence="1">The sequence shown here is derived from an EMBL/GenBank/DDBJ whole genome shotgun (WGS) entry which is preliminary data.</text>
</comment>
<gene>
    <name evidence="1" type="ORF">GTZ93_41480</name>
</gene>
<sequence length="173" mass="18975">MDLTLRDEVNRLLSPDMNITGLGDVSVDWQSQGAGVQARFPDLHGIRQEISYMSLSEAKQAGITLYGDASFSIDAYPVERFQGFAHFVASVIVHEAHRGRSLRGIELDPFMPEKGWKTLFGRFAKGVAGNNIFSGRKRLGVPSRACMILSTGNEQLYALDCSGSYGTLILQTS</sequence>
<reference evidence="1 2" key="1">
    <citation type="submission" date="2020-01" db="EMBL/GenBank/DDBJ databases">
        <title>The draft genome sequence of Corallococcus exiguus DSM 14696.</title>
        <authorList>
            <person name="Zhang X."/>
            <person name="Zhu H."/>
        </authorList>
    </citation>
    <scope>NUCLEOTIDE SEQUENCE [LARGE SCALE GENOMIC DNA]</scope>
    <source>
        <strain evidence="1 2">DSM 14696</strain>
    </source>
</reference>
<accession>A0A7X4YKC8</accession>
<dbReference type="AlphaFoldDB" id="A0A7X4YKC8"/>
<dbReference type="EMBL" id="JAAAPK010000020">
    <property type="protein sequence ID" value="NBC46279.1"/>
    <property type="molecule type" value="Genomic_DNA"/>
</dbReference>
<evidence type="ECO:0000313" key="2">
    <source>
        <dbReference type="Proteomes" id="UP000537825"/>
    </source>
</evidence>
<dbReference type="Proteomes" id="UP000537825">
    <property type="component" value="Unassembled WGS sequence"/>
</dbReference>
<organism evidence="1 2">
    <name type="scientific">Corallococcus exiguus</name>
    <dbReference type="NCBI Taxonomy" id="83462"/>
    <lineage>
        <taxon>Bacteria</taxon>
        <taxon>Pseudomonadati</taxon>
        <taxon>Myxococcota</taxon>
        <taxon>Myxococcia</taxon>
        <taxon>Myxococcales</taxon>
        <taxon>Cystobacterineae</taxon>
        <taxon>Myxococcaceae</taxon>
        <taxon>Corallococcus</taxon>
    </lineage>
</organism>
<name>A0A7X4YKC8_9BACT</name>
<proteinExistence type="predicted"/>
<dbReference type="RefSeq" id="WP_139918541.1">
    <property type="nucleotide sequence ID" value="NZ_CBCSLE010000085.1"/>
</dbReference>
<protein>
    <submittedName>
        <fullName evidence="1">Uncharacterized protein</fullName>
    </submittedName>
</protein>
<keyword evidence="2" id="KW-1185">Reference proteome</keyword>